<proteinExistence type="predicted"/>
<dbReference type="EMBL" id="CADCWB010000078">
    <property type="protein sequence ID" value="CAA9513007.1"/>
    <property type="molecule type" value="Genomic_DNA"/>
</dbReference>
<gene>
    <name evidence="1" type="ORF">AVDCRST_MAG62-643</name>
</gene>
<sequence>MLRIAGIITFLWRHENGRRIAPAAVFGNGTTQRPARR</sequence>
<name>A0A6J4T404_9SPHN</name>
<evidence type="ECO:0000313" key="1">
    <source>
        <dbReference type="EMBL" id="CAA9513007.1"/>
    </source>
</evidence>
<organism evidence="1">
    <name type="scientific">uncultured Sphingomonas sp</name>
    <dbReference type="NCBI Taxonomy" id="158754"/>
    <lineage>
        <taxon>Bacteria</taxon>
        <taxon>Pseudomonadati</taxon>
        <taxon>Pseudomonadota</taxon>
        <taxon>Alphaproteobacteria</taxon>
        <taxon>Sphingomonadales</taxon>
        <taxon>Sphingomonadaceae</taxon>
        <taxon>Sphingomonas</taxon>
        <taxon>environmental samples</taxon>
    </lineage>
</organism>
<dbReference type="AlphaFoldDB" id="A0A6J4T404"/>
<accession>A0A6J4T404</accession>
<protein>
    <submittedName>
        <fullName evidence="1">Uncharacterized protein</fullName>
    </submittedName>
</protein>
<reference evidence="1" key="1">
    <citation type="submission" date="2020-02" db="EMBL/GenBank/DDBJ databases">
        <authorList>
            <person name="Meier V. D."/>
        </authorList>
    </citation>
    <scope>NUCLEOTIDE SEQUENCE</scope>
    <source>
        <strain evidence="1">AVDCRST_MAG62</strain>
    </source>
</reference>